<evidence type="ECO:0000313" key="8">
    <source>
        <dbReference type="Proteomes" id="UP000249185"/>
    </source>
</evidence>
<keyword evidence="3" id="KW-0813">Transport</keyword>
<evidence type="ECO:0000259" key="6">
    <source>
        <dbReference type="PROSITE" id="PS50893"/>
    </source>
</evidence>
<dbReference type="FunFam" id="3.40.50.300:FF:000016">
    <property type="entry name" value="Oligopeptide ABC transporter ATP-binding component"/>
    <property type="match status" value="2"/>
</dbReference>
<feature type="domain" description="ABC transporter" evidence="6">
    <location>
        <begin position="17"/>
        <end position="268"/>
    </location>
</feature>
<dbReference type="PANTHER" id="PTHR43776">
    <property type="entry name" value="TRANSPORT ATP-BINDING PROTEIN"/>
    <property type="match status" value="1"/>
</dbReference>
<dbReference type="PROSITE" id="PS50893">
    <property type="entry name" value="ABC_TRANSPORTER_2"/>
    <property type="match status" value="2"/>
</dbReference>
<accession>A0A2W5N4N0</accession>
<reference evidence="7 8" key="1">
    <citation type="submission" date="2017-08" db="EMBL/GenBank/DDBJ databases">
        <title>Infants hospitalized years apart are colonized by the same room-sourced microbial strains.</title>
        <authorList>
            <person name="Brooks B."/>
            <person name="Olm M.R."/>
            <person name="Firek B.A."/>
            <person name="Baker R."/>
            <person name="Thomas B.C."/>
            <person name="Morowitz M.J."/>
            <person name="Banfield J.F."/>
        </authorList>
    </citation>
    <scope>NUCLEOTIDE SEQUENCE [LARGE SCALE GENOMIC DNA]</scope>
    <source>
        <strain evidence="7">S2_005_002_R2_34</strain>
    </source>
</reference>
<dbReference type="PANTHER" id="PTHR43776:SF7">
    <property type="entry name" value="D,D-DIPEPTIDE TRANSPORT ATP-BINDING PROTEIN DDPF-RELATED"/>
    <property type="match status" value="1"/>
</dbReference>
<evidence type="ECO:0000256" key="2">
    <source>
        <dbReference type="ARBA" id="ARBA00005417"/>
    </source>
</evidence>
<proteinExistence type="inferred from homology"/>
<dbReference type="InterPro" id="IPR027417">
    <property type="entry name" value="P-loop_NTPase"/>
</dbReference>
<dbReference type="Pfam" id="PF00005">
    <property type="entry name" value="ABC_tran"/>
    <property type="match status" value="2"/>
</dbReference>
<feature type="domain" description="ABC transporter" evidence="6">
    <location>
        <begin position="289"/>
        <end position="539"/>
    </location>
</feature>
<gene>
    <name evidence="7" type="ORF">DI556_17775</name>
</gene>
<dbReference type="InterPro" id="IPR003439">
    <property type="entry name" value="ABC_transporter-like_ATP-bd"/>
</dbReference>
<evidence type="ECO:0000256" key="1">
    <source>
        <dbReference type="ARBA" id="ARBA00004417"/>
    </source>
</evidence>
<dbReference type="GO" id="GO:0016887">
    <property type="term" value="F:ATP hydrolysis activity"/>
    <property type="evidence" value="ECO:0007669"/>
    <property type="project" value="InterPro"/>
</dbReference>
<dbReference type="SUPFAM" id="SSF52540">
    <property type="entry name" value="P-loop containing nucleoside triphosphate hydrolases"/>
    <property type="match status" value="2"/>
</dbReference>
<evidence type="ECO:0000256" key="4">
    <source>
        <dbReference type="ARBA" id="ARBA00022741"/>
    </source>
</evidence>
<protein>
    <submittedName>
        <fullName evidence="7">ABC transporter ATP-binding protein</fullName>
    </submittedName>
</protein>
<dbReference type="GO" id="GO:0015833">
    <property type="term" value="P:peptide transport"/>
    <property type="evidence" value="ECO:0007669"/>
    <property type="project" value="InterPro"/>
</dbReference>
<dbReference type="CDD" id="cd03257">
    <property type="entry name" value="ABC_NikE_OppD_transporters"/>
    <property type="match status" value="2"/>
</dbReference>
<dbReference type="InterPro" id="IPR050319">
    <property type="entry name" value="ABC_transp_ATP-bind"/>
</dbReference>
<dbReference type="EMBL" id="QFPW01000017">
    <property type="protein sequence ID" value="PZQ47319.1"/>
    <property type="molecule type" value="Genomic_DNA"/>
</dbReference>
<name>A0A2W5N4N0_RHOSU</name>
<dbReference type="PROSITE" id="PS00211">
    <property type="entry name" value="ABC_TRANSPORTER_1"/>
    <property type="match status" value="2"/>
</dbReference>
<comment type="caution">
    <text evidence="7">The sequence shown here is derived from an EMBL/GenBank/DDBJ whole genome shotgun (WGS) entry which is preliminary data.</text>
</comment>
<dbReference type="GO" id="GO:0005886">
    <property type="term" value="C:plasma membrane"/>
    <property type="evidence" value="ECO:0007669"/>
    <property type="project" value="UniProtKB-SubCell"/>
</dbReference>
<dbReference type="InterPro" id="IPR017871">
    <property type="entry name" value="ABC_transporter-like_CS"/>
</dbReference>
<dbReference type="Proteomes" id="UP000249185">
    <property type="component" value="Unassembled WGS sequence"/>
</dbReference>
<dbReference type="NCBIfam" id="NF007739">
    <property type="entry name" value="PRK10419.1"/>
    <property type="match status" value="2"/>
</dbReference>
<dbReference type="NCBIfam" id="NF008453">
    <property type="entry name" value="PRK11308.1"/>
    <property type="match status" value="2"/>
</dbReference>
<sequence length="551" mass="60584">MTASNATAPNATAQPLVTVENLTVDFHSGAGAFRAVDGVSFHVDPGETLVILGESGSGKSVSSSAIMGLIDTPPGEIVSGRITYEGRDITHLSEVERLAFNGCKIAMIFQDPLSHLNPVFSIGWQLAEVYTAHGKCGAKEARRRSIEVLARVGIPEPETRIDWYPHQFSGGQRQRIMIGMAIALGPKVLIADEPTTALDVSVQAQVLDLMKQLQREDGLAIIMITHDLEVAANMADRVVVMNQGRIVEQGAARAVFDAPQHPYTRRLMSALPHGANPEVTPPRGADPILEVRNLTKVYGLAPGQTPLPHMVHAVRDVSFTLRKGETLGIVGESGSGKSTIARMLLRLTPTTSGQALYHGQDVLGMDRRALLAYRRRVQMVFQDPYSSMNPRMSVFQIVSEPWIIHPDILPKDHWRDRVAELLGLVGLRPEHADRHPHQFSGGQRQRIAIARALACDPELILCDEAVSALDVSIQMQVIELLADLRDRLGLSYVFITHDLPIVRNFADRILVMKSGRLVEEQPTEALFRHPAEDYTRKLVNAAPKPKWELVA</sequence>
<dbReference type="Gene3D" id="3.40.50.300">
    <property type="entry name" value="P-loop containing nucleotide triphosphate hydrolases"/>
    <property type="match status" value="2"/>
</dbReference>
<dbReference type="AlphaFoldDB" id="A0A2W5N4N0"/>
<dbReference type="SMART" id="SM00382">
    <property type="entry name" value="AAA"/>
    <property type="match status" value="2"/>
</dbReference>
<dbReference type="Pfam" id="PF08352">
    <property type="entry name" value="oligo_HPY"/>
    <property type="match status" value="2"/>
</dbReference>
<keyword evidence="5 7" id="KW-0067">ATP-binding</keyword>
<dbReference type="InterPro" id="IPR003593">
    <property type="entry name" value="AAA+_ATPase"/>
</dbReference>
<dbReference type="GO" id="GO:0005524">
    <property type="term" value="F:ATP binding"/>
    <property type="evidence" value="ECO:0007669"/>
    <property type="project" value="UniProtKB-KW"/>
</dbReference>
<comment type="similarity">
    <text evidence="2">Belongs to the ABC transporter superfamily.</text>
</comment>
<comment type="subcellular location">
    <subcellularLocation>
        <location evidence="1">Cell inner membrane</location>
        <topology evidence="1">Peripheral membrane protein</topology>
    </subcellularLocation>
</comment>
<dbReference type="InterPro" id="IPR013563">
    <property type="entry name" value="Oligopep_ABC_C"/>
</dbReference>
<evidence type="ECO:0000256" key="3">
    <source>
        <dbReference type="ARBA" id="ARBA00022448"/>
    </source>
</evidence>
<dbReference type="GO" id="GO:0055085">
    <property type="term" value="P:transmembrane transport"/>
    <property type="evidence" value="ECO:0007669"/>
    <property type="project" value="UniProtKB-ARBA"/>
</dbReference>
<evidence type="ECO:0000256" key="5">
    <source>
        <dbReference type="ARBA" id="ARBA00022840"/>
    </source>
</evidence>
<evidence type="ECO:0000313" key="7">
    <source>
        <dbReference type="EMBL" id="PZQ47319.1"/>
    </source>
</evidence>
<organism evidence="7 8">
    <name type="scientific">Rhodovulum sulfidophilum</name>
    <name type="common">Rhodobacter sulfidophilus</name>
    <dbReference type="NCBI Taxonomy" id="35806"/>
    <lineage>
        <taxon>Bacteria</taxon>
        <taxon>Pseudomonadati</taxon>
        <taxon>Pseudomonadota</taxon>
        <taxon>Alphaproteobacteria</taxon>
        <taxon>Rhodobacterales</taxon>
        <taxon>Paracoccaceae</taxon>
        <taxon>Rhodovulum</taxon>
    </lineage>
</organism>
<keyword evidence="4" id="KW-0547">Nucleotide-binding</keyword>